<sequence length="53" mass="5749">MNRPQQATDLAAFVAVLVTVVVLLLIGVPPESLAIVVIAMTGLYGAWRREEKK</sequence>
<keyword evidence="1" id="KW-0812">Transmembrane</keyword>
<evidence type="ECO:0000313" key="2">
    <source>
        <dbReference type="EMBL" id="WUT45362.1"/>
    </source>
</evidence>
<organism evidence="2 3">
    <name type="scientific">Streptomyces pseudovenezuelae</name>
    <dbReference type="NCBI Taxonomy" id="67350"/>
    <lineage>
        <taxon>Bacteria</taxon>
        <taxon>Bacillati</taxon>
        <taxon>Actinomycetota</taxon>
        <taxon>Actinomycetes</taxon>
        <taxon>Kitasatosporales</taxon>
        <taxon>Streptomycetaceae</taxon>
        <taxon>Streptomyces</taxon>
        <taxon>Streptomyces aurantiacus group</taxon>
    </lineage>
</organism>
<name>A0ABZ1X1A5_9ACTN</name>
<evidence type="ECO:0000313" key="3">
    <source>
        <dbReference type="Proteomes" id="UP001432168"/>
    </source>
</evidence>
<dbReference type="EMBL" id="CP109011">
    <property type="protein sequence ID" value="WUT45362.1"/>
    <property type="molecule type" value="Genomic_DNA"/>
</dbReference>
<proteinExistence type="predicted"/>
<dbReference type="RefSeq" id="WP_329266196.1">
    <property type="nucleotide sequence ID" value="NZ_CP109011.1"/>
</dbReference>
<feature type="transmembrane region" description="Helical" evidence="1">
    <location>
        <begin position="7"/>
        <end position="26"/>
    </location>
</feature>
<keyword evidence="3" id="KW-1185">Reference proteome</keyword>
<keyword evidence="1" id="KW-0472">Membrane</keyword>
<feature type="transmembrane region" description="Helical" evidence="1">
    <location>
        <begin position="32"/>
        <end position="47"/>
    </location>
</feature>
<dbReference type="Proteomes" id="UP001432168">
    <property type="component" value="Chromosome"/>
</dbReference>
<keyword evidence="1" id="KW-1133">Transmembrane helix</keyword>
<reference evidence="2" key="1">
    <citation type="submission" date="2022-10" db="EMBL/GenBank/DDBJ databases">
        <title>The complete genomes of actinobacterial strains from the NBC collection.</title>
        <authorList>
            <person name="Joergensen T.S."/>
            <person name="Alvarez Arevalo M."/>
            <person name="Sterndorff E.B."/>
            <person name="Faurdal D."/>
            <person name="Vuksanovic O."/>
            <person name="Mourched A.-S."/>
            <person name="Charusanti P."/>
            <person name="Shaw S."/>
            <person name="Blin K."/>
            <person name="Weber T."/>
        </authorList>
    </citation>
    <scope>NUCLEOTIDE SEQUENCE</scope>
    <source>
        <strain evidence="2">NBC_00686</strain>
    </source>
</reference>
<evidence type="ECO:0000256" key="1">
    <source>
        <dbReference type="SAM" id="Phobius"/>
    </source>
</evidence>
<gene>
    <name evidence="2" type="ORF">OG929_25080</name>
</gene>
<protein>
    <submittedName>
        <fullName evidence="2">Uncharacterized protein</fullName>
    </submittedName>
</protein>
<accession>A0ABZ1X1A5</accession>